<dbReference type="PANTHER" id="PTHR11911:SF111">
    <property type="entry name" value="INOSINE-5'-MONOPHOSPHATE DEHYDROGENASE"/>
    <property type="match status" value="1"/>
</dbReference>
<dbReference type="SMART" id="SM01240">
    <property type="entry name" value="IMPDH"/>
    <property type="match status" value="1"/>
</dbReference>
<feature type="domain" description="IMP dehydrogenase/GMP reductase" evidence="9">
    <location>
        <begin position="9"/>
        <end position="361"/>
    </location>
</feature>
<dbReference type="PANTHER" id="PTHR11911">
    <property type="entry name" value="INOSINE-5-MONOPHOSPHATE DEHYDROGENASE RELATED"/>
    <property type="match status" value="1"/>
</dbReference>
<dbReference type="GO" id="GO:0006183">
    <property type="term" value="P:GTP biosynthetic process"/>
    <property type="evidence" value="ECO:0007669"/>
    <property type="project" value="TreeGrafter"/>
</dbReference>
<keyword evidence="6" id="KW-0560">Oxidoreductase</keyword>
<keyword evidence="4" id="KW-0658">Purine biosynthesis</keyword>
<dbReference type="PROSITE" id="PS00487">
    <property type="entry name" value="IMP_DH_GMP_RED"/>
    <property type="match status" value="1"/>
</dbReference>
<keyword evidence="5" id="KW-0630">Potassium</keyword>
<comment type="cofactor">
    <cofactor evidence="1">
        <name>K(+)</name>
        <dbReference type="ChEBI" id="CHEBI:29103"/>
    </cofactor>
</comment>
<evidence type="ECO:0000256" key="4">
    <source>
        <dbReference type="ARBA" id="ARBA00022755"/>
    </source>
</evidence>
<evidence type="ECO:0000256" key="8">
    <source>
        <dbReference type="ARBA" id="ARBA00048028"/>
    </source>
</evidence>
<dbReference type="GO" id="GO:0006177">
    <property type="term" value="P:GMP biosynthetic process"/>
    <property type="evidence" value="ECO:0007669"/>
    <property type="project" value="UniProtKB-KW"/>
</dbReference>
<accession>A0A2K8NUG6</accession>
<dbReference type="Proteomes" id="UP000232063">
    <property type="component" value="Chromosome"/>
</dbReference>
<comment type="catalytic activity">
    <reaction evidence="8">
        <text>IMP + NAD(+) + H2O = XMP + NADH + H(+)</text>
        <dbReference type="Rhea" id="RHEA:11708"/>
        <dbReference type="ChEBI" id="CHEBI:15377"/>
        <dbReference type="ChEBI" id="CHEBI:15378"/>
        <dbReference type="ChEBI" id="CHEBI:57464"/>
        <dbReference type="ChEBI" id="CHEBI:57540"/>
        <dbReference type="ChEBI" id="CHEBI:57945"/>
        <dbReference type="ChEBI" id="CHEBI:58053"/>
        <dbReference type="EC" id="1.1.1.205"/>
    </reaction>
</comment>
<evidence type="ECO:0000256" key="2">
    <source>
        <dbReference type="ARBA" id="ARBA00005502"/>
    </source>
</evidence>
<keyword evidence="7" id="KW-0520">NAD</keyword>
<evidence type="ECO:0000313" key="11">
    <source>
        <dbReference type="Proteomes" id="UP000232063"/>
    </source>
</evidence>
<evidence type="ECO:0000259" key="9">
    <source>
        <dbReference type="Pfam" id="PF00478"/>
    </source>
</evidence>
<comment type="similarity">
    <text evidence="2">Belongs to the IMPDH/GMPR family.</text>
</comment>
<sequence>MTKKLIQQALTFDDILAVPAYSEVLPKDVVLKTRLTKKISLNIPLMSAAMDTVTESEMSIHLALLGGVGVIHKNLTIEQQADEIRKVKAFQTNFDHYVNANLDQNKQLIVGAAISTSADAVKRLEQLVEAGIDFVVIDSAHGHSLHVLNLVKKARNLYPNLQIIAGNIATEQAAKDLHEAGVNAVKVGIGPGSICTTRIVAGIGVPQITALANVAAYCQQHDLPLISDGGIKYSGDLIKALGFGADVIMIGSLFAGTKEAPGNIITINDKHFKSYVGMGSMVAMERGSHDRYFQKDQKKLVPEGIESLVEYKGEVSNIVYQLMGGLCSGMGYTGCQTIAEIKHKVEFVQITHAGLSESHPHGVEMIKAPPNYK</sequence>
<gene>
    <name evidence="10" type="primary">guaB</name>
    <name evidence="10" type="ORF">ELUMI_v1c06850</name>
</gene>
<dbReference type="GO" id="GO:0003938">
    <property type="term" value="F:IMP dehydrogenase activity"/>
    <property type="evidence" value="ECO:0007669"/>
    <property type="project" value="UniProtKB-EC"/>
</dbReference>
<evidence type="ECO:0000256" key="1">
    <source>
        <dbReference type="ARBA" id="ARBA00001958"/>
    </source>
</evidence>
<dbReference type="KEGG" id="elj:ELUMI_v1c06850"/>
<dbReference type="EMBL" id="CP024963">
    <property type="protein sequence ID" value="ATZ17407.1"/>
    <property type="molecule type" value="Genomic_DNA"/>
</dbReference>
<dbReference type="Pfam" id="PF00478">
    <property type="entry name" value="IMPDH"/>
    <property type="match status" value="1"/>
</dbReference>
<keyword evidence="11" id="KW-1185">Reference proteome</keyword>
<dbReference type="FunFam" id="3.20.20.70:FF:000424">
    <property type="entry name" value="Inosine-5'-monophosphate dehydrogenase 2"/>
    <property type="match status" value="1"/>
</dbReference>
<proteinExistence type="inferred from homology"/>
<dbReference type="OrthoDB" id="9805398at2"/>
<evidence type="ECO:0000313" key="10">
    <source>
        <dbReference type="EMBL" id="ATZ17407.1"/>
    </source>
</evidence>
<dbReference type="AlphaFoldDB" id="A0A2K8NUG6"/>
<dbReference type="CDD" id="cd00381">
    <property type="entry name" value="IMPDH"/>
    <property type="match status" value="1"/>
</dbReference>
<dbReference type="RefSeq" id="WP_025734602.1">
    <property type="nucleotide sequence ID" value="NZ_CP024963.1"/>
</dbReference>
<keyword evidence="3" id="KW-0332">GMP biosynthesis</keyword>
<protein>
    <submittedName>
        <fullName evidence="10">Inosine 5'-monophosphate dehydrogenase</fullName>
    </submittedName>
</protein>
<organism evidence="10 11">
    <name type="scientific">Williamsoniiplasma luminosum</name>
    <dbReference type="NCBI Taxonomy" id="214888"/>
    <lineage>
        <taxon>Bacteria</taxon>
        <taxon>Bacillati</taxon>
        <taxon>Mycoplasmatota</taxon>
        <taxon>Mollicutes</taxon>
        <taxon>Entomoplasmatales</taxon>
        <taxon>Williamsoniiplasma</taxon>
    </lineage>
</organism>
<dbReference type="InterPro" id="IPR001093">
    <property type="entry name" value="IMP_DH_GMPRt"/>
</dbReference>
<evidence type="ECO:0000256" key="6">
    <source>
        <dbReference type="ARBA" id="ARBA00023002"/>
    </source>
</evidence>
<evidence type="ECO:0000256" key="5">
    <source>
        <dbReference type="ARBA" id="ARBA00022958"/>
    </source>
</evidence>
<dbReference type="InterPro" id="IPR005990">
    <property type="entry name" value="IMP_DH"/>
</dbReference>
<dbReference type="SUPFAM" id="SSF51412">
    <property type="entry name" value="Inosine monophosphate dehydrogenase (IMPDH)"/>
    <property type="match status" value="1"/>
</dbReference>
<evidence type="ECO:0000256" key="3">
    <source>
        <dbReference type="ARBA" id="ARBA00022749"/>
    </source>
</evidence>
<dbReference type="InterPro" id="IPR013785">
    <property type="entry name" value="Aldolase_TIM"/>
</dbReference>
<dbReference type="Gene3D" id="3.20.20.70">
    <property type="entry name" value="Aldolase class I"/>
    <property type="match status" value="2"/>
</dbReference>
<evidence type="ECO:0000256" key="7">
    <source>
        <dbReference type="ARBA" id="ARBA00023027"/>
    </source>
</evidence>
<dbReference type="InterPro" id="IPR015875">
    <property type="entry name" value="IMP_DH/GMP_Rdtase_CS"/>
</dbReference>
<reference evidence="10 11" key="1">
    <citation type="submission" date="2017-11" db="EMBL/GenBank/DDBJ databases">
        <title>Genome sequence of Entomoplasma luminosum PIMN-1 (ATCC 49195).</title>
        <authorList>
            <person name="Lo W.-S."/>
            <person name="Gasparich G.E."/>
            <person name="Kuo C.-H."/>
        </authorList>
    </citation>
    <scope>NUCLEOTIDE SEQUENCE [LARGE SCALE GENOMIC DNA]</scope>
    <source>
        <strain evidence="10 11">PIMN-1</strain>
    </source>
</reference>
<name>A0A2K8NUG6_9MOLU</name>